<comment type="caution">
    <text evidence="1">The sequence shown here is derived from an EMBL/GenBank/DDBJ whole genome shotgun (WGS) entry which is preliminary data.</text>
</comment>
<organism evidence="1 2">
    <name type="scientific">Brachionus plicatilis</name>
    <name type="common">Marine rotifer</name>
    <name type="synonym">Brachionus muelleri</name>
    <dbReference type="NCBI Taxonomy" id="10195"/>
    <lineage>
        <taxon>Eukaryota</taxon>
        <taxon>Metazoa</taxon>
        <taxon>Spiralia</taxon>
        <taxon>Gnathifera</taxon>
        <taxon>Rotifera</taxon>
        <taxon>Eurotatoria</taxon>
        <taxon>Monogononta</taxon>
        <taxon>Pseudotrocha</taxon>
        <taxon>Ploima</taxon>
        <taxon>Brachionidae</taxon>
        <taxon>Brachionus</taxon>
    </lineage>
</organism>
<gene>
    <name evidence="1" type="ORF">BpHYR1_007253</name>
</gene>
<sequence>MEFNKKIRFFILSLAIDKQDAKYSFSSFHKIGLHQNLNNLAILLFSLWIDRIFLIHINHLSSVFFDEHTQRKDKKNKNSWSKFVISFLSKLASRIYEIIIRDQKIFLQIDCFHFLKTELLLDPNFLKSNK</sequence>
<dbReference type="EMBL" id="REGN01000147">
    <property type="protein sequence ID" value="RNA44137.1"/>
    <property type="molecule type" value="Genomic_DNA"/>
</dbReference>
<evidence type="ECO:0000313" key="1">
    <source>
        <dbReference type="EMBL" id="RNA44137.1"/>
    </source>
</evidence>
<keyword evidence="2" id="KW-1185">Reference proteome</keyword>
<dbReference type="Proteomes" id="UP000276133">
    <property type="component" value="Unassembled WGS sequence"/>
</dbReference>
<name>A0A3M7T8D8_BRAPC</name>
<dbReference type="AlphaFoldDB" id="A0A3M7T8D8"/>
<proteinExistence type="predicted"/>
<evidence type="ECO:0000313" key="2">
    <source>
        <dbReference type="Proteomes" id="UP000276133"/>
    </source>
</evidence>
<accession>A0A3M7T8D8</accession>
<reference evidence="1 2" key="1">
    <citation type="journal article" date="2018" name="Sci. Rep.">
        <title>Genomic signatures of local adaptation to the degree of environmental predictability in rotifers.</title>
        <authorList>
            <person name="Franch-Gras L."/>
            <person name="Hahn C."/>
            <person name="Garcia-Roger E.M."/>
            <person name="Carmona M.J."/>
            <person name="Serra M."/>
            <person name="Gomez A."/>
        </authorList>
    </citation>
    <scope>NUCLEOTIDE SEQUENCE [LARGE SCALE GENOMIC DNA]</scope>
    <source>
        <strain evidence="1">HYR1</strain>
    </source>
</reference>
<protein>
    <submittedName>
        <fullName evidence="1">Uncharacterized protein</fullName>
    </submittedName>
</protein>